<comment type="caution">
    <text evidence="2">The sequence shown here is derived from an EMBL/GenBank/DDBJ whole genome shotgun (WGS) entry which is preliminary data.</text>
</comment>
<keyword evidence="3" id="KW-1185">Reference proteome</keyword>
<sequence length="234" mass="25618">MKKRKKSGFANFGILLAVLTILVLLAGAVYLTFYMSGKSISVLKNGFSGDIITIQEPDIYITETEGAAGHSFIFVGDSRTAGMATAVKAHEPSDTCRFIAKEGEGYEWLKNEGTSELAAALSETPDTTVILNLGVNDITEADAYISYYKQLFASYPGTDFHLMSVNPVSDDCPTVTNAAIDAFNQKIKAAFPDEYLDVYNYLLTGDFSTVDGLHYTDSTYLSIHYYLAQRILSN</sequence>
<gene>
    <name evidence="2" type="ORF">LKD71_12475</name>
</gene>
<dbReference type="Proteomes" id="UP001197875">
    <property type="component" value="Unassembled WGS sequence"/>
</dbReference>
<keyword evidence="2" id="KW-0378">Hydrolase</keyword>
<evidence type="ECO:0000256" key="1">
    <source>
        <dbReference type="SAM" id="Phobius"/>
    </source>
</evidence>
<reference evidence="2 3" key="1">
    <citation type="submission" date="2021-10" db="EMBL/GenBank/DDBJ databases">
        <title>Anaerobic single-cell dispensing facilitates the cultivation of human gut bacteria.</title>
        <authorList>
            <person name="Afrizal A."/>
        </authorList>
    </citation>
    <scope>NUCLEOTIDE SEQUENCE [LARGE SCALE GENOMIC DNA]</scope>
    <source>
        <strain evidence="2 3">CLA-AA-H277</strain>
    </source>
</reference>
<feature type="transmembrane region" description="Helical" evidence="1">
    <location>
        <begin position="12"/>
        <end position="35"/>
    </location>
</feature>
<keyword evidence="1" id="KW-1133">Transmembrane helix</keyword>
<dbReference type="SUPFAM" id="SSF52266">
    <property type="entry name" value="SGNH hydrolase"/>
    <property type="match status" value="1"/>
</dbReference>
<dbReference type="RefSeq" id="WP_227615666.1">
    <property type="nucleotide sequence ID" value="NZ_JAJEPR010000023.1"/>
</dbReference>
<dbReference type="CDD" id="cd00229">
    <property type="entry name" value="SGNH_hydrolase"/>
    <property type="match status" value="1"/>
</dbReference>
<protein>
    <submittedName>
        <fullName evidence="2">SGNH/GDSL hydrolase family protein</fullName>
    </submittedName>
</protein>
<organism evidence="2 3">
    <name type="scientific">Fusicatenibacter faecihominis</name>
    <dbReference type="NCBI Taxonomy" id="2881276"/>
    <lineage>
        <taxon>Bacteria</taxon>
        <taxon>Bacillati</taxon>
        <taxon>Bacillota</taxon>
        <taxon>Clostridia</taxon>
        <taxon>Lachnospirales</taxon>
        <taxon>Lachnospiraceae</taxon>
        <taxon>Fusicatenibacter</taxon>
    </lineage>
</organism>
<accession>A0AAE3DUB1</accession>
<keyword evidence="1" id="KW-0472">Membrane</keyword>
<dbReference type="EMBL" id="JAJEPR010000023">
    <property type="protein sequence ID" value="MCC2190600.1"/>
    <property type="molecule type" value="Genomic_DNA"/>
</dbReference>
<evidence type="ECO:0000313" key="2">
    <source>
        <dbReference type="EMBL" id="MCC2190600.1"/>
    </source>
</evidence>
<evidence type="ECO:0000313" key="3">
    <source>
        <dbReference type="Proteomes" id="UP001197875"/>
    </source>
</evidence>
<keyword evidence="1" id="KW-0812">Transmembrane</keyword>
<dbReference type="AlphaFoldDB" id="A0AAE3DUB1"/>
<name>A0AAE3DUB1_9FIRM</name>
<dbReference type="Gene3D" id="3.40.50.1110">
    <property type="entry name" value="SGNH hydrolase"/>
    <property type="match status" value="1"/>
</dbReference>
<dbReference type="GO" id="GO:0016787">
    <property type="term" value="F:hydrolase activity"/>
    <property type="evidence" value="ECO:0007669"/>
    <property type="project" value="UniProtKB-KW"/>
</dbReference>
<dbReference type="InterPro" id="IPR036514">
    <property type="entry name" value="SGNH_hydro_sf"/>
</dbReference>
<proteinExistence type="predicted"/>